<organism evidence="1 2">
    <name type="scientific">Funneliformis geosporum</name>
    <dbReference type="NCBI Taxonomy" id="1117311"/>
    <lineage>
        <taxon>Eukaryota</taxon>
        <taxon>Fungi</taxon>
        <taxon>Fungi incertae sedis</taxon>
        <taxon>Mucoromycota</taxon>
        <taxon>Glomeromycotina</taxon>
        <taxon>Glomeromycetes</taxon>
        <taxon>Glomerales</taxon>
        <taxon>Glomeraceae</taxon>
        <taxon>Funneliformis</taxon>
    </lineage>
</organism>
<dbReference type="AlphaFoldDB" id="A0A9W4WW86"/>
<keyword evidence="2" id="KW-1185">Reference proteome</keyword>
<accession>A0A9W4WW86</accession>
<evidence type="ECO:0000313" key="2">
    <source>
        <dbReference type="Proteomes" id="UP001153678"/>
    </source>
</evidence>
<protein>
    <submittedName>
        <fullName evidence="1">18306_t:CDS:1</fullName>
    </submittedName>
</protein>
<sequence>MSGNESSLWLHSQRLIDDIYRKEEGLPTLSLGVKWRKLFAATVLEVPALVFILGDLW</sequence>
<evidence type="ECO:0000313" key="1">
    <source>
        <dbReference type="EMBL" id="CAI2176793.1"/>
    </source>
</evidence>
<gene>
    <name evidence="1" type="ORF">FWILDA_LOCUS7761</name>
</gene>
<dbReference type="EMBL" id="CAMKVN010001556">
    <property type="protein sequence ID" value="CAI2176793.1"/>
    <property type="molecule type" value="Genomic_DNA"/>
</dbReference>
<reference evidence="1" key="1">
    <citation type="submission" date="2022-08" db="EMBL/GenBank/DDBJ databases">
        <authorList>
            <person name="Kallberg Y."/>
            <person name="Tangrot J."/>
            <person name="Rosling A."/>
        </authorList>
    </citation>
    <scope>NUCLEOTIDE SEQUENCE</scope>
    <source>
        <strain evidence="1">Wild A</strain>
    </source>
</reference>
<proteinExistence type="predicted"/>
<comment type="caution">
    <text evidence="1">The sequence shown here is derived from an EMBL/GenBank/DDBJ whole genome shotgun (WGS) entry which is preliminary data.</text>
</comment>
<dbReference type="Proteomes" id="UP001153678">
    <property type="component" value="Unassembled WGS sequence"/>
</dbReference>
<name>A0A9W4WW86_9GLOM</name>